<gene>
    <name evidence="1" type="ORF">SAMN06264855_10164</name>
</gene>
<dbReference type="Pfam" id="PF20127">
    <property type="entry name" value="DUF6517"/>
    <property type="match status" value="1"/>
</dbReference>
<protein>
    <submittedName>
        <fullName evidence="1">Uncharacterized protein</fullName>
    </submittedName>
</protein>
<dbReference type="RefSeq" id="WP_089383059.1">
    <property type="nucleotide sequence ID" value="NZ_FZNQ01000001.1"/>
</dbReference>
<keyword evidence="2" id="KW-1185">Reference proteome</keyword>
<dbReference type="AlphaFoldDB" id="A0A238UM85"/>
<name>A0A238UM85_HALVU</name>
<evidence type="ECO:0000313" key="1">
    <source>
        <dbReference type="EMBL" id="SNR23125.1"/>
    </source>
</evidence>
<dbReference type="Proteomes" id="UP000198397">
    <property type="component" value="Unassembled WGS sequence"/>
</dbReference>
<reference evidence="1 2" key="1">
    <citation type="submission" date="2017-06" db="EMBL/GenBank/DDBJ databases">
        <authorList>
            <person name="Kim H.J."/>
            <person name="Triplett B.A."/>
        </authorList>
    </citation>
    <scope>NUCLEOTIDE SEQUENCE [LARGE SCALE GENOMIC DNA]</scope>
    <source>
        <strain evidence="1 2">DSM 8800</strain>
    </source>
</reference>
<dbReference type="OrthoDB" id="300230at2157"/>
<accession>A0A238UM85</accession>
<organism evidence="1 2">
    <name type="scientific">Halorubrum vacuolatum</name>
    <name type="common">Natronobacterium vacuolatum</name>
    <dbReference type="NCBI Taxonomy" id="63740"/>
    <lineage>
        <taxon>Archaea</taxon>
        <taxon>Methanobacteriati</taxon>
        <taxon>Methanobacteriota</taxon>
        <taxon>Stenosarchaea group</taxon>
        <taxon>Halobacteria</taxon>
        <taxon>Halobacteriales</taxon>
        <taxon>Haloferacaceae</taxon>
        <taxon>Halorubrum</taxon>
    </lineage>
</organism>
<dbReference type="InterPro" id="IPR045396">
    <property type="entry name" value="DUF6517"/>
</dbReference>
<evidence type="ECO:0000313" key="2">
    <source>
        <dbReference type="Proteomes" id="UP000198397"/>
    </source>
</evidence>
<dbReference type="EMBL" id="FZNQ01000001">
    <property type="protein sequence ID" value="SNR23125.1"/>
    <property type="molecule type" value="Genomic_DNA"/>
</dbReference>
<proteinExistence type="predicted"/>
<sequence length="172" mass="19237">MEPSPPRVPTDRLQGWKIVSEAVERPFSAGPVSVIAGTVRYEPTDTAEPRPFFFASRLYIRPETGPNPMLTRLVERGARDGFRERLAENDIDGVDHRHTRELPIDEPPDTMATADTFRGRCLVDGEPVPVEAMLAVWEAEGYLLAGGAYPLVDDVDGARRRLRRIVRGVRSE</sequence>